<evidence type="ECO:0000256" key="1">
    <source>
        <dbReference type="SAM" id="MobiDB-lite"/>
    </source>
</evidence>
<name>A0ABQ0IWL9_GLUTH</name>
<feature type="compositionally biased region" description="Basic and acidic residues" evidence="1">
    <location>
        <begin position="40"/>
        <end position="56"/>
    </location>
</feature>
<keyword evidence="3" id="KW-1185">Reference proteome</keyword>
<accession>A0ABQ0IWL9</accession>
<organism evidence="2 3">
    <name type="scientific">Gluconobacter thailandicus NBRC 3257</name>
    <dbReference type="NCBI Taxonomy" id="1381097"/>
    <lineage>
        <taxon>Bacteria</taxon>
        <taxon>Pseudomonadati</taxon>
        <taxon>Pseudomonadota</taxon>
        <taxon>Alphaproteobacteria</taxon>
        <taxon>Acetobacterales</taxon>
        <taxon>Acetobacteraceae</taxon>
        <taxon>Gluconobacter</taxon>
    </lineage>
</organism>
<evidence type="ECO:0000313" key="2">
    <source>
        <dbReference type="EMBL" id="GAD25908.1"/>
    </source>
</evidence>
<dbReference type="Proteomes" id="UP000018209">
    <property type="component" value="Unassembled WGS sequence"/>
</dbReference>
<dbReference type="EMBL" id="BASM01000013">
    <property type="protein sequence ID" value="GAD25908.1"/>
    <property type="molecule type" value="Genomic_DNA"/>
</dbReference>
<sequence>MQNIFSLNRGFAMTFTQSTKEQTRRTHAQDRGLNKKARNSHPETHPGSGAEKRGFL</sequence>
<evidence type="ECO:0000313" key="3">
    <source>
        <dbReference type="Proteomes" id="UP000018209"/>
    </source>
</evidence>
<comment type="caution">
    <text evidence="2">The sequence shown here is derived from an EMBL/GenBank/DDBJ whole genome shotgun (WGS) entry which is preliminary data.</text>
</comment>
<proteinExistence type="predicted"/>
<protein>
    <submittedName>
        <fullName evidence="2">Uncharacterized protein</fullName>
    </submittedName>
</protein>
<reference evidence="2 3" key="1">
    <citation type="submission" date="2013-08" db="EMBL/GenBank/DDBJ databases">
        <title>Gluconobacter thailandicus NBRC 3257 whole genome sequence.</title>
        <authorList>
            <person name="Matsutani M."/>
            <person name="Yakushi T."/>
            <person name="Matsushita K."/>
        </authorList>
    </citation>
    <scope>NUCLEOTIDE SEQUENCE [LARGE SCALE GENOMIC DNA]</scope>
    <source>
        <strain evidence="2 3">NBRC 3257</strain>
    </source>
</reference>
<feature type="region of interest" description="Disordered" evidence="1">
    <location>
        <begin position="15"/>
        <end position="56"/>
    </location>
</feature>
<gene>
    <name evidence="2" type="ORF">NBRC3257_0907</name>
</gene>
<feature type="compositionally biased region" description="Basic and acidic residues" evidence="1">
    <location>
        <begin position="21"/>
        <end position="33"/>
    </location>
</feature>